<sequence>MSRVINHSWKNGGDDSSNPVVVVLDNGHVLITADADTDADGSPDAVQIDGSGQLQTALGRDNGWKGDNKYVNARIIPYYVLPGNWKEVTNVSCKLGDIAKVSYKNKTVYAIYADVGPDEIIGEASIATVEALGHNPWNNGHTKIVSGIPHGVTYEVIPESSNLAQTLNFETIQAYGKTLFGETTPPNSSEVQNSITWLELNRSENGNPAITAYAGPEAKYTRFYTTKESLIGFLQAFPNAHTALVAANKPIPDCPDFIANRLDSAQKFVTFFKNNYQAVRREVERWFIDNIPTQWSTNAITNGCVAHQVSCLHLCELPHPTLDTLPSVNVDRFVEWALSHNWTKITSMDSLKPGDICVSGPSSTDLDHVYCFVDYIDNENAHVLHNQVFGLAKRSLVGNGCGRWRFALRMP</sequence>
<dbReference type="GO" id="GO:0016977">
    <property type="term" value="F:chitosanase activity"/>
    <property type="evidence" value="ECO:0007669"/>
    <property type="project" value="InterPro"/>
</dbReference>
<dbReference type="Pfam" id="PF07335">
    <property type="entry name" value="Glyco_hydro_75"/>
    <property type="match status" value="1"/>
</dbReference>
<organism evidence="8 9">
    <name type="scientific">Microcystis flos-aquae TF09</name>
    <dbReference type="NCBI Taxonomy" id="2060473"/>
    <lineage>
        <taxon>Bacteria</taxon>
        <taxon>Bacillati</taxon>
        <taxon>Cyanobacteriota</taxon>
        <taxon>Cyanophyceae</taxon>
        <taxon>Oscillatoriophycideae</taxon>
        <taxon>Chroococcales</taxon>
        <taxon>Microcystaceae</taxon>
        <taxon>Microcystis</taxon>
    </lineage>
</organism>
<evidence type="ECO:0000256" key="6">
    <source>
        <dbReference type="ARBA" id="ARBA00023295"/>
    </source>
</evidence>
<evidence type="ECO:0000256" key="1">
    <source>
        <dbReference type="ARBA" id="ARBA00004613"/>
    </source>
</evidence>
<comment type="subcellular location">
    <subcellularLocation>
        <location evidence="1">Secreted</location>
    </subcellularLocation>
</comment>
<proteinExistence type="predicted"/>
<keyword evidence="2" id="KW-0964">Secreted</keyword>
<evidence type="ECO:0000256" key="3">
    <source>
        <dbReference type="ARBA" id="ARBA00022729"/>
    </source>
</evidence>
<keyword evidence="3" id="KW-0732">Signal</keyword>
<dbReference type="GO" id="GO:0005576">
    <property type="term" value="C:extracellular region"/>
    <property type="evidence" value="ECO:0007669"/>
    <property type="project" value="UniProtKB-SubCell"/>
</dbReference>
<protein>
    <submittedName>
        <fullName evidence="8">Uncharacterized protein</fullName>
    </submittedName>
</protein>
<accession>A0A3E0L0F0</accession>
<evidence type="ECO:0000256" key="5">
    <source>
        <dbReference type="ARBA" id="ARBA00023277"/>
    </source>
</evidence>
<dbReference type="PANTHER" id="PTHR42061:SF6">
    <property type="entry name" value="ENDO-CHITOSANASE"/>
    <property type="match status" value="1"/>
</dbReference>
<reference evidence="8 9" key="1">
    <citation type="submission" date="2017-10" db="EMBL/GenBank/DDBJ databases">
        <title>A large-scale comparative metagenomic study reveals the eutrophication-driven functional interactions in six Microcystis-epibionts communities.</title>
        <authorList>
            <person name="Li Q."/>
            <person name="Lin F."/>
        </authorList>
    </citation>
    <scope>NUCLEOTIDE SEQUENCE [LARGE SCALE GENOMIC DNA]</scope>
    <source>
        <strain evidence="8">TF09</strain>
    </source>
</reference>
<dbReference type="GO" id="GO:0000272">
    <property type="term" value="P:polysaccharide catabolic process"/>
    <property type="evidence" value="ECO:0007669"/>
    <property type="project" value="UniProtKB-KW"/>
</dbReference>
<dbReference type="EMBL" id="QQWC01000005">
    <property type="protein sequence ID" value="REJ40582.1"/>
    <property type="molecule type" value="Genomic_DNA"/>
</dbReference>
<dbReference type="InterPro" id="IPR009939">
    <property type="entry name" value="Chitosanase_fungal"/>
</dbReference>
<gene>
    <name evidence="8" type="ORF">DWQ54_20165</name>
</gene>
<name>A0A3E0L0F0_9CHRO</name>
<evidence type="ECO:0000313" key="8">
    <source>
        <dbReference type="EMBL" id="REJ40582.1"/>
    </source>
</evidence>
<evidence type="ECO:0000256" key="4">
    <source>
        <dbReference type="ARBA" id="ARBA00022801"/>
    </source>
</evidence>
<dbReference type="PANTHER" id="PTHR42061">
    <property type="entry name" value="ENDO-CHITOSANASE"/>
    <property type="match status" value="1"/>
</dbReference>
<dbReference type="Proteomes" id="UP000256873">
    <property type="component" value="Unassembled WGS sequence"/>
</dbReference>
<dbReference type="AlphaFoldDB" id="A0A3E0L0F0"/>
<evidence type="ECO:0000313" key="9">
    <source>
        <dbReference type="Proteomes" id="UP000256873"/>
    </source>
</evidence>
<comment type="caution">
    <text evidence="8">The sequence shown here is derived from an EMBL/GenBank/DDBJ whole genome shotgun (WGS) entry which is preliminary data.</text>
</comment>
<keyword evidence="5" id="KW-0119">Carbohydrate metabolism</keyword>
<keyword evidence="6" id="KW-0326">Glycosidase</keyword>
<evidence type="ECO:0000256" key="7">
    <source>
        <dbReference type="ARBA" id="ARBA00023326"/>
    </source>
</evidence>
<evidence type="ECO:0000256" key="2">
    <source>
        <dbReference type="ARBA" id="ARBA00022525"/>
    </source>
</evidence>
<keyword evidence="4" id="KW-0378">Hydrolase</keyword>
<keyword evidence="7" id="KW-0624">Polysaccharide degradation</keyword>